<evidence type="ECO:0000259" key="8">
    <source>
        <dbReference type="PROSITE" id="PS50090"/>
    </source>
</evidence>
<evidence type="ECO:0000313" key="10">
    <source>
        <dbReference type="EMBL" id="KAK1606379.1"/>
    </source>
</evidence>
<feature type="domain" description="Myb-like" evidence="8">
    <location>
        <begin position="10"/>
        <end position="62"/>
    </location>
</feature>
<evidence type="ECO:0000259" key="9">
    <source>
        <dbReference type="PROSITE" id="PS51294"/>
    </source>
</evidence>
<dbReference type="FunFam" id="1.10.10.60:FF:000060">
    <property type="entry name" value="MYB transcription factor"/>
    <property type="match status" value="1"/>
</dbReference>
<keyword evidence="3" id="KW-0805">Transcription regulation</keyword>
<evidence type="ECO:0000256" key="7">
    <source>
        <dbReference type="SAM" id="MobiDB-lite"/>
    </source>
</evidence>
<evidence type="ECO:0000256" key="1">
    <source>
        <dbReference type="ARBA" id="ARBA00004123"/>
    </source>
</evidence>
<evidence type="ECO:0000256" key="6">
    <source>
        <dbReference type="ARBA" id="ARBA00023242"/>
    </source>
</evidence>
<comment type="subcellular location">
    <subcellularLocation>
        <location evidence="1">Nucleus</location>
    </subcellularLocation>
</comment>
<gene>
    <name evidence="10" type="ORF">QYE76_030052</name>
</gene>
<sequence length="337" mass="36584">MHPRGGGGDRAAVRKGPWTAEEDEVLRQHVREHGPREWSSIRSKGLLPRTGKSCRLRWVNKLRPNLKTGCKFSAEEERVVIELQAQFGNKWARISTYLPGRTDNDVKNFWSTRQKRLARMLRAPLSRRRPAAARHSATGGSGGAPSSSAAASRDQLLRAPETEPLRQDQVPCFGTMIPFQETPMNQHHIGESSQEPPPTAVGSPFPGLLGHGSILPSPIGFAAAGCSSSYGAAPEAHHPLSFLYAGDPALMVDAAGFVDSSALVHGGGVAYLEPKRELEEQQPPAGFFGLGEDDDDYGHILPARRGAPDVLFDDLAPEMFDFFELPPSPPPSPPTRP</sequence>
<feature type="compositionally biased region" description="Low complexity" evidence="7">
    <location>
        <begin position="133"/>
        <end position="152"/>
    </location>
</feature>
<dbReference type="CDD" id="cd00167">
    <property type="entry name" value="SANT"/>
    <property type="match status" value="2"/>
</dbReference>
<feature type="region of interest" description="Disordered" evidence="7">
    <location>
        <begin position="1"/>
        <end position="20"/>
    </location>
</feature>
<proteinExistence type="predicted"/>
<dbReference type="InterPro" id="IPR009057">
    <property type="entry name" value="Homeodomain-like_sf"/>
</dbReference>
<evidence type="ECO:0000256" key="2">
    <source>
        <dbReference type="ARBA" id="ARBA00022737"/>
    </source>
</evidence>
<feature type="region of interest" description="Disordered" evidence="7">
    <location>
        <begin position="123"/>
        <end position="154"/>
    </location>
</feature>
<dbReference type="SMART" id="SM00717">
    <property type="entry name" value="SANT"/>
    <property type="match status" value="2"/>
</dbReference>
<reference evidence="10" key="1">
    <citation type="submission" date="2023-07" db="EMBL/GenBank/DDBJ databases">
        <title>A chromosome-level genome assembly of Lolium multiflorum.</title>
        <authorList>
            <person name="Chen Y."/>
            <person name="Copetti D."/>
            <person name="Kolliker R."/>
            <person name="Studer B."/>
        </authorList>
    </citation>
    <scope>NUCLEOTIDE SEQUENCE</scope>
    <source>
        <strain evidence="10">02402/16</strain>
        <tissue evidence="10">Leaf</tissue>
    </source>
</reference>
<dbReference type="PROSITE" id="PS50090">
    <property type="entry name" value="MYB_LIKE"/>
    <property type="match status" value="2"/>
</dbReference>
<feature type="compositionally biased region" description="Basic residues" evidence="7">
    <location>
        <begin position="123"/>
        <end position="132"/>
    </location>
</feature>
<organism evidence="10 11">
    <name type="scientific">Lolium multiflorum</name>
    <name type="common">Italian ryegrass</name>
    <name type="synonym">Lolium perenne subsp. multiflorum</name>
    <dbReference type="NCBI Taxonomy" id="4521"/>
    <lineage>
        <taxon>Eukaryota</taxon>
        <taxon>Viridiplantae</taxon>
        <taxon>Streptophyta</taxon>
        <taxon>Embryophyta</taxon>
        <taxon>Tracheophyta</taxon>
        <taxon>Spermatophyta</taxon>
        <taxon>Magnoliopsida</taxon>
        <taxon>Liliopsida</taxon>
        <taxon>Poales</taxon>
        <taxon>Poaceae</taxon>
        <taxon>BOP clade</taxon>
        <taxon>Pooideae</taxon>
        <taxon>Poodae</taxon>
        <taxon>Poeae</taxon>
        <taxon>Poeae Chloroplast Group 2 (Poeae type)</taxon>
        <taxon>Loliodinae</taxon>
        <taxon>Loliinae</taxon>
        <taxon>Lolium</taxon>
    </lineage>
</organism>
<dbReference type="SUPFAM" id="SSF46689">
    <property type="entry name" value="Homeodomain-like"/>
    <property type="match status" value="1"/>
</dbReference>
<dbReference type="AlphaFoldDB" id="A0AAD8VH91"/>
<dbReference type="Pfam" id="PF00249">
    <property type="entry name" value="Myb_DNA-binding"/>
    <property type="match status" value="2"/>
</dbReference>
<keyword evidence="2" id="KW-0677">Repeat</keyword>
<evidence type="ECO:0000256" key="3">
    <source>
        <dbReference type="ARBA" id="ARBA00023015"/>
    </source>
</evidence>
<keyword evidence="4" id="KW-0238">DNA-binding</keyword>
<feature type="domain" description="HTH myb-type" evidence="9">
    <location>
        <begin position="67"/>
        <end position="118"/>
    </location>
</feature>
<dbReference type="PROSITE" id="PS51294">
    <property type="entry name" value="HTH_MYB"/>
    <property type="match status" value="2"/>
</dbReference>
<keyword evidence="5" id="KW-0804">Transcription</keyword>
<feature type="domain" description="Myb-like" evidence="8">
    <location>
        <begin position="71"/>
        <end position="114"/>
    </location>
</feature>
<evidence type="ECO:0000256" key="5">
    <source>
        <dbReference type="ARBA" id="ARBA00023163"/>
    </source>
</evidence>
<dbReference type="GO" id="GO:0005634">
    <property type="term" value="C:nucleus"/>
    <property type="evidence" value="ECO:0007669"/>
    <property type="project" value="UniProtKB-SubCell"/>
</dbReference>
<dbReference type="Proteomes" id="UP001231189">
    <property type="component" value="Unassembled WGS sequence"/>
</dbReference>
<evidence type="ECO:0000313" key="11">
    <source>
        <dbReference type="Proteomes" id="UP001231189"/>
    </source>
</evidence>
<name>A0AAD8VH91_LOLMU</name>
<dbReference type="FunFam" id="1.10.10.60:FF:000351">
    <property type="entry name" value="Transcription factor GAMYB"/>
    <property type="match status" value="1"/>
</dbReference>
<dbReference type="EMBL" id="JAUUTY010000007">
    <property type="protein sequence ID" value="KAK1606379.1"/>
    <property type="molecule type" value="Genomic_DNA"/>
</dbReference>
<dbReference type="InterPro" id="IPR017930">
    <property type="entry name" value="Myb_dom"/>
</dbReference>
<feature type="domain" description="HTH myb-type" evidence="9">
    <location>
        <begin position="10"/>
        <end position="66"/>
    </location>
</feature>
<dbReference type="InterPro" id="IPR001005">
    <property type="entry name" value="SANT/Myb"/>
</dbReference>
<evidence type="ECO:0000256" key="4">
    <source>
        <dbReference type="ARBA" id="ARBA00023125"/>
    </source>
</evidence>
<dbReference type="InterPro" id="IPR053106">
    <property type="entry name" value="Plant_Male-Germline_Reg_TFs"/>
</dbReference>
<keyword evidence="11" id="KW-1185">Reference proteome</keyword>
<dbReference type="PANTHER" id="PTHR47996:SF3">
    <property type="entry name" value="TRANSCRIPTION FACTOR DUO1"/>
    <property type="match status" value="1"/>
</dbReference>
<comment type="caution">
    <text evidence="10">The sequence shown here is derived from an EMBL/GenBank/DDBJ whole genome shotgun (WGS) entry which is preliminary data.</text>
</comment>
<accession>A0AAD8VH91</accession>
<dbReference type="PANTHER" id="PTHR47996">
    <property type="entry name" value="TRANSCRIPTION FACTOR DUO1"/>
    <property type="match status" value="1"/>
</dbReference>
<protein>
    <submittedName>
        <fullName evidence="10">Uncharacterized protein</fullName>
    </submittedName>
</protein>
<dbReference type="Gene3D" id="1.10.10.60">
    <property type="entry name" value="Homeodomain-like"/>
    <property type="match status" value="2"/>
</dbReference>
<keyword evidence="6" id="KW-0539">Nucleus</keyword>
<dbReference type="GO" id="GO:0003677">
    <property type="term" value="F:DNA binding"/>
    <property type="evidence" value="ECO:0007669"/>
    <property type="project" value="UniProtKB-KW"/>
</dbReference>